<evidence type="ECO:0000256" key="7">
    <source>
        <dbReference type="ARBA" id="ARBA00022695"/>
    </source>
</evidence>
<dbReference type="InterPro" id="IPR017945">
    <property type="entry name" value="DHBP_synth_RibB-like_a/b_dom"/>
</dbReference>
<comment type="caution">
    <text evidence="13">The sequence shown here is derived from an EMBL/GenBank/DDBJ whole genome shotgun (WGS) entry which is preliminary data.</text>
</comment>
<evidence type="ECO:0000256" key="4">
    <source>
        <dbReference type="ARBA" id="ARBA00022490"/>
    </source>
</evidence>
<dbReference type="STRING" id="1797471.A3A71_02370"/>
<sequence length="218" mass="24338">MATNANDETKRRSFLREAMKVLPIDIQNPDQATLEYAARMTAAGAVVVFPSDSCYGLATNAANTEAVVRLYKIKQRPFDKQISCIFRDMAQIKEWGEIGPKEQRTLERNLPGPFTFILHAKAEYPLDSPSLGVRIPNSVLTRSLSNLLNSPYTATSANRGGLDPSYSLEDIHRQFDGQIYQPDVMLDAGRLPQYPPSAVIDIRDGKKQIIREGVARVR</sequence>
<evidence type="ECO:0000256" key="10">
    <source>
        <dbReference type="ARBA" id="ARBA00029774"/>
    </source>
</evidence>
<dbReference type="NCBIfam" id="TIGR00057">
    <property type="entry name" value="L-threonylcarbamoyladenylate synthase"/>
    <property type="match status" value="1"/>
</dbReference>
<keyword evidence="5" id="KW-0808">Transferase</keyword>
<dbReference type="AlphaFoldDB" id="A0A1F5EBS7"/>
<dbReference type="GO" id="GO:0005737">
    <property type="term" value="C:cytoplasm"/>
    <property type="evidence" value="ECO:0007669"/>
    <property type="project" value="UniProtKB-SubCell"/>
</dbReference>
<dbReference type="PROSITE" id="PS51163">
    <property type="entry name" value="YRDC"/>
    <property type="match status" value="1"/>
</dbReference>
<dbReference type="SUPFAM" id="SSF55821">
    <property type="entry name" value="YrdC/RibB"/>
    <property type="match status" value="1"/>
</dbReference>
<evidence type="ECO:0000256" key="6">
    <source>
        <dbReference type="ARBA" id="ARBA00022694"/>
    </source>
</evidence>
<dbReference type="GO" id="GO:0006450">
    <property type="term" value="P:regulation of translational fidelity"/>
    <property type="evidence" value="ECO:0007669"/>
    <property type="project" value="TreeGrafter"/>
</dbReference>
<organism evidence="13 14">
    <name type="scientific">Candidatus Berkelbacteria bacterium RIFCSPLOWO2_01_FULL_50_28</name>
    <dbReference type="NCBI Taxonomy" id="1797471"/>
    <lineage>
        <taxon>Bacteria</taxon>
        <taxon>Candidatus Berkelbacteria</taxon>
    </lineage>
</organism>
<comment type="subcellular location">
    <subcellularLocation>
        <location evidence="1">Cytoplasm</location>
    </subcellularLocation>
</comment>
<protein>
    <recommendedName>
        <fullName evidence="10">L-threonylcarbamoyladenylate synthase</fullName>
        <ecNumber evidence="3">2.7.7.87</ecNumber>
    </recommendedName>
    <alternativeName>
        <fullName evidence="10">L-threonylcarbamoyladenylate synthase</fullName>
    </alternativeName>
</protein>
<gene>
    <name evidence="13" type="ORF">A3A71_02370</name>
</gene>
<evidence type="ECO:0000256" key="3">
    <source>
        <dbReference type="ARBA" id="ARBA00012584"/>
    </source>
</evidence>
<proteinExistence type="inferred from homology"/>
<dbReference type="GO" id="GO:0008033">
    <property type="term" value="P:tRNA processing"/>
    <property type="evidence" value="ECO:0007669"/>
    <property type="project" value="UniProtKB-KW"/>
</dbReference>
<dbReference type="Gene3D" id="3.90.870.10">
    <property type="entry name" value="DHBP synthase"/>
    <property type="match status" value="1"/>
</dbReference>
<evidence type="ECO:0000256" key="2">
    <source>
        <dbReference type="ARBA" id="ARBA00007663"/>
    </source>
</evidence>
<evidence type="ECO:0000256" key="9">
    <source>
        <dbReference type="ARBA" id="ARBA00022840"/>
    </source>
</evidence>
<reference evidence="13 14" key="1">
    <citation type="journal article" date="2016" name="Nat. Commun.">
        <title>Thousands of microbial genomes shed light on interconnected biogeochemical processes in an aquifer system.</title>
        <authorList>
            <person name="Anantharaman K."/>
            <person name="Brown C.T."/>
            <person name="Hug L.A."/>
            <person name="Sharon I."/>
            <person name="Castelle C.J."/>
            <person name="Probst A.J."/>
            <person name="Thomas B.C."/>
            <person name="Singh A."/>
            <person name="Wilkins M.J."/>
            <person name="Karaoz U."/>
            <person name="Brodie E.L."/>
            <person name="Williams K.H."/>
            <person name="Hubbard S.S."/>
            <person name="Banfield J.F."/>
        </authorList>
    </citation>
    <scope>NUCLEOTIDE SEQUENCE [LARGE SCALE GENOMIC DNA]</scope>
</reference>
<evidence type="ECO:0000256" key="11">
    <source>
        <dbReference type="ARBA" id="ARBA00048366"/>
    </source>
</evidence>
<dbReference type="EMBL" id="MEZX01000002">
    <property type="protein sequence ID" value="OGD64868.1"/>
    <property type="molecule type" value="Genomic_DNA"/>
</dbReference>
<dbReference type="Pfam" id="PF01300">
    <property type="entry name" value="Sua5_yciO_yrdC"/>
    <property type="match status" value="1"/>
</dbReference>
<evidence type="ECO:0000313" key="13">
    <source>
        <dbReference type="EMBL" id="OGD64868.1"/>
    </source>
</evidence>
<dbReference type="PANTHER" id="PTHR17490">
    <property type="entry name" value="SUA5"/>
    <property type="match status" value="1"/>
</dbReference>
<evidence type="ECO:0000256" key="1">
    <source>
        <dbReference type="ARBA" id="ARBA00004496"/>
    </source>
</evidence>
<dbReference type="GO" id="GO:0003725">
    <property type="term" value="F:double-stranded RNA binding"/>
    <property type="evidence" value="ECO:0007669"/>
    <property type="project" value="InterPro"/>
</dbReference>
<comment type="catalytic activity">
    <reaction evidence="11">
        <text>L-threonine + hydrogencarbonate + ATP = L-threonylcarbamoyladenylate + diphosphate + H2O</text>
        <dbReference type="Rhea" id="RHEA:36407"/>
        <dbReference type="ChEBI" id="CHEBI:15377"/>
        <dbReference type="ChEBI" id="CHEBI:17544"/>
        <dbReference type="ChEBI" id="CHEBI:30616"/>
        <dbReference type="ChEBI" id="CHEBI:33019"/>
        <dbReference type="ChEBI" id="CHEBI:57926"/>
        <dbReference type="ChEBI" id="CHEBI:73682"/>
        <dbReference type="EC" id="2.7.7.87"/>
    </reaction>
</comment>
<evidence type="ECO:0000313" key="14">
    <source>
        <dbReference type="Proteomes" id="UP000177481"/>
    </source>
</evidence>
<keyword evidence="7" id="KW-0548">Nucleotidyltransferase</keyword>
<dbReference type="InterPro" id="IPR050156">
    <property type="entry name" value="TC-AMP_synthase_SUA5"/>
</dbReference>
<evidence type="ECO:0000256" key="5">
    <source>
        <dbReference type="ARBA" id="ARBA00022679"/>
    </source>
</evidence>
<evidence type="ECO:0000259" key="12">
    <source>
        <dbReference type="PROSITE" id="PS51163"/>
    </source>
</evidence>
<dbReference type="EC" id="2.7.7.87" evidence="3"/>
<accession>A0A1F5EBS7</accession>
<keyword evidence="6" id="KW-0819">tRNA processing</keyword>
<dbReference type="GO" id="GO:0005524">
    <property type="term" value="F:ATP binding"/>
    <property type="evidence" value="ECO:0007669"/>
    <property type="project" value="UniProtKB-KW"/>
</dbReference>
<keyword evidence="9" id="KW-0067">ATP-binding</keyword>
<keyword evidence="4" id="KW-0963">Cytoplasm</keyword>
<keyword evidence="8" id="KW-0547">Nucleotide-binding</keyword>
<comment type="similarity">
    <text evidence="2">Belongs to the SUA5 family.</text>
</comment>
<evidence type="ECO:0000256" key="8">
    <source>
        <dbReference type="ARBA" id="ARBA00022741"/>
    </source>
</evidence>
<feature type="domain" description="YrdC-like" evidence="12">
    <location>
        <begin position="31"/>
        <end position="215"/>
    </location>
</feature>
<dbReference type="InterPro" id="IPR006070">
    <property type="entry name" value="Sua5-like_dom"/>
</dbReference>
<dbReference type="PANTHER" id="PTHR17490:SF16">
    <property type="entry name" value="THREONYLCARBAMOYL-AMP SYNTHASE"/>
    <property type="match status" value="1"/>
</dbReference>
<dbReference type="GO" id="GO:0000049">
    <property type="term" value="F:tRNA binding"/>
    <property type="evidence" value="ECO:0007669"/>
    <property type="project" value="TreeGrafter"/>
</dbReference>
<dbReference type="Proteomes" id="UP000177481">
    <property type="component" value="Unassembled WGS sequence"/>
</dbReference>
<name>A0A1F5EBS7_9BACT</name>
<dbReference type="GO" id="GO:0061710">
    <property type="term" value="F:L-threonylcarbamoyladenylate synthase"/>
    <property type="evidence" value="ECO:0007669"/>
    <property type="project" value="UniProtKB-EC"/>
</dbReference>